<comment type="caution">
    <text evidence="1">The sequence shown here is derived from an EMBL/GenBank/DDBJ whole genome shotgun (WGS) entry which is preliminary data.</text>
</comment>
<sequence>MNPEIKICQNCKQEFVIEPDDFNFYEKMKVPAPTFCPECRFQRRIMFRNERVFYKRKCDLCSKDMVTIFSPESKLVVYCPACWWSDNWDDSEHSLEY</sequence>
<reference evidence="1 2" key="1">
    <citation type="journal article" date="2016" name="Nat. Commun.">
        <title>Thousands of microbial genomes shed light on interconnected biogeochemical processes in an aquifer system.</title>
        <authorList>
            <person name="Anantharaman K."/>
            <person name="Brown C.T."/>
            <person name="Hug L.A."/>
            <person name="Sharon I."/>
            <person name="Castelle C.J."/>
            <person name="Probst A.J."/>
            <person name="Thomas B.C."/>
            <person name="Singh A."/>
            <person name="Wilkins M.J."/>
            <person name="Karaoz U."/>
            <person name="Brodie E.L."/>
            <person name="Williams K.H."/>
            <person name="Hubbard S.S."/>
            <person name="Banfield J.F."/>
        </authorList>
    </citation>
    <scope>NUCLEOTIDE SEQUENCE [LARGE SCALE GENOMIC DNA]</scope>
</reference>
<gene>
    <name evidence="1" type="ORF">A2998_00080</name>
</gene>
<dbReference type="EMBL" id="MHOZ01000024">
    <property type="protein sequence ID" value="OGZ73389.1"/>
    <property type="molecule type" value="Genomic_DNA"/>
</dbReference>
<dbReference type="Proteomes" id="UP000178826">
    <property type="component" value="Unassembled WGS sequence"/>
</dbReference>
<dbReference type="AlphaFoldDB" id="A0A1G2IF40"/>
<organism evidence="1 2">
    <name type="scientific">Candidatus Staskawiczbacteria bacterium RIFCSPLOWO2_01_FULL_37_25b</name>
    <dbReference type="NCBI Taxonomy" id="1802213"/>
    <lineage>
        <taxon>Bacteria</taxon>
        <taxon>Candidatus Staskawicziibacteriota</taxon>
    </lineage>
</organism>
<name>A0A1G2IF40_9BACT</name>
<protein>
    <recommendedName>
        <fullName evidence="3">Zinc-binding domain-containing protein</fullName>
    </recommendedName>
</protein>
<evidence type="ECO:0000313" key="1">
    <source>
        <dbReference type="EMBL" id="OGZ73389.1"/>
    </source>
</evidence>
<accession>A0A1G2IF40</accession>
<evidence type="ECO:0000313" key="2">
    <source>
        <dbReference type="Proteomes" id="UP000178826"/>
    </source>
</evidence>
<evidence type="ECO:0008006" key="3">
    <source>
        <dbReference type="Google" id="ProtNLM"/>
    </source>
</evidence>
<feature type="non-terminal residue" evidence="1">
    <location>
        <position position="97"/>
    </location>
</feature>
<proteinExistence type="predicted"/>